<evidence type="ECO:0000259" key="7">
    <source>
        <dbReference type="Pfam" id="PF25137"/>
    </source>
</evidence>
<dbReference type="FunFam" id="3.40.50.1970:FF:000003">
    <property type="entry name" value="Alcohol dehydrogenase, iron-containing"/>
    <property type="match status" value="1"/>
</dbReference>
<dbReference type="InterPro" id="IPR001670">
    <property type="entry name" value="ADH_Fe/GldA"/>
</dbReference>
<evidence type="ECO:0000259" key="6">
    <source>
        <dbReference type="Pfam" id="PF00465"/>
    </source>
</evidence>
<comment type="similarity">
    <text evidence="2">Belongs to the iron-containing alcohol dehydrogenase family.</text>
</comment>
<gene>
    <name evidence="8" type="ORF">GCM10011499_11000</name>
</gene>
<dbReference type="Gene3D" id="3.40.50.1970">
    <property type="match status" value="1"/>
</dbReference>
<dbReference type="GO" id="GO:0046872">
    <property type="term" value="F:metal ion binding"/>
    <property type="evidence" value="ECO:0007669"/>
    <property type="project" value="InterPro"/>
</dbReference>
<comment type="cofactor">
    <cofactor evidence="1">
        <name>Fe cation</name>
        <dbReference type="ChEBI" id="CHEBI:24875"/>
    </cofactor>
</comment>
<evidence type="ECO:0000256" key="1">
    <source>
        <dbReference type="ARBA" id="ARBA00001962"/>
    </source>
</evidence>
<evidence type="ECO:0000313" key="8">
    <source>
        <dbReference type="EMBL" id="GGA43231.1"/>
    </source>
</evidence>
<dbReference type="Gene3D" id="1.20.1090.10">
    <property type="entry name" value="Dehydroquinate synthase-like - alpha domain"/>
    <property type="match status" value="1"/>
</dbReference>
<dbReference type="RefSeq" id="WP_127074427.1">
    <property type="nucleotide sequence ID" value="NZ_BMKB01000002.1"/>
</dbReference>
<evidence type="ECO:0000256" key="2">
    <source>
        <dbReference type="ARBA" id="ARBA00007358"/>
    </source>
</evidence>
<keyword evidence="9" id="KW-1185">Reference proteome</keyword>
<dbReference type="PROSITE" id="PS00913">
    <property type="entry name" value="ADH_IRON_1"/>
    <property type="match status" value="1"/>
</dbReference>
<dbReference type="SUPFAM" id="SSF56796">
    <property type="entry name" value="Dehydroquinate synthase-like"/>
    <property type="match status" value="1"/>
</dbReference>
<keyword evidence="3" id="KW-0560">Oxidoreductase</keyword>
<evidence type="ECO:0000256" key="5">
    <source>
        <dbReference type="ARBA" id="ARBA00049243"/>
    </source>
</evidence>
<dbReference type="PANTHER" id="PTHR11496">
    <property type="entry name" value="ALCOHOL DEHYDROGENASE"/>
    <property type="match status" value="1"/>
</dbReference>
<dbReference type="InterPro" id="IPR056798">
    <property type="entry name" value="ADH_Fe_C"/>
</dbReference>
<dbReference type="InterPro" id="IPR039697">
    <property type="entry name" value="Alcohol_dehydrogenase_Fe"/>
</dbReference>
<dbReference type="PANTHER" id="PTHR11496:SF102">
    <property type="entry name" value="ALCOHOL DEHYDROGENASE 4"/>
    <property type="match status" value="1"/>
</dbReference>
<accession>A0A916VW23</accession>
<organism evidence="8 9">
    <name type="scientific">Pelagibacterium lentulum</name>
    <dbReference type="NCBI Taxonomy" id="2029865"/>
    <lineage>
        <taxon>Bacteria</taxon>
        <taxon>Pseudomonadati</taxon>
        <taxon>Pseudomonadota</taxon>
        <taxon>Alphaproteobacteria</taxon>
        <taxon>Hyphomicrobiales</taxon>
        <taxon>Devosiaceae</taxon>
        <taxon>Pelagibacterium</taxon>
    </lineage>
</organism>
<comment type="catalytic activity">
    <reaction evidence="5">
        <text>a primary alcohol + NAD(+) = an aldehyde + NADH + H(+)</text>
        <dbReference type="Rhea" id="RHEA:10736"/>
        <dbReference type="ChEBI" id="CHEBI:15378"/>
        <dbReference type="ChEBI" id="CHEBI:15734"/>
        <dbReference type="ChEBI" id="CHEBI:17478"/>
        <dbReference type="ChEBI" id="CHEBI:57540"/>
        <dbReference type="ChEBI" id="CHEBI:57945"/>
        <dbReference type="EC" id="1.1.1.1"/>
    </reaction>
</comment>
<dbReference type="EMBL" id="BMKB01000002">
    <property type="protein sequence ID" value="GGA43231.1"/>
    <property type="molecule type" value="Genomic_DNA"/>
</dbReference>
<sequence length="414" mass="43233">MIFGVQRSPEYIVFGNGQRQSAPRYAKQFGSVALIVTDERMRKSADISELVQGLNAQGVTSSVFHGVLPELPIECLDAGVDQGLKLSADVVIGIGGGSCIDAAKVIALLLRHGGKPADYYGEFKIPGPVVPIIAIPTTSGTGSEATPVAVVGDHERAVKVGIASPYLVPVVAICDPELTYTCPATLTAVSGADALTHAIEAYTNTPRDGSSDLAHEHVFVGKNVLSDHHALLAIRHISTSLERAYRDVTDRNARESLMLGSLAAGLAFGVAGTAAAHAIQYPVGALTNTPHGAGVAVMLPYVMQFNAPYCGSALAEIAIAMGVSEPGASISENAQAAIEHTARLMKAIGIPETLESLGLSRSDVEWVASQALSATRLVKNNPRPLDLAGMRMLVKAAFDGDRPALQDTQQTKAS</sequence>
<feature type="domain" description="Alcohol dehydrogenase iron-type/glycerol dehydrogenase GldA" evidence="6">
    <location>
        <begin position="9"/>
        <end position="176"/>
    </location>
</feature>
<evidence type="ECO:0000256" key="4">
    <source>
        <dbReference type="ARBA" id="ARBA00023027"/>
    </source>
</evidence>
<protein>
    <submittedName>
        <fullName evidence="8">Alcohol dehydrogenase</fullName>
    </submittedName>
</protein>
<dbReference type="GO" id="GO:0004022">
    <property type="term" value="F:alcohol dehydrogenase (NAD+) activity"/>
    <property type="evidence" value="ECO:0007669"/>
    <property type="project" value="UniProtKB-EC"/>
</dbReference>
<dbReference type="InterPro" id="IPR018211">
    <property type="entry name" value="ADH_Fe_CS"/>
</dbReference>
<dbReference type="Proteomes" id="UP000596977">
    <property type="component" value="Unassembled WGS sequence"/>
</dbReference>
<dbReference type="AlphaFoldDB" id="A0A916VW23"/>
<proteinExistence type="inferred from homology"/>
<feature type="domain" description="Fe-containing alcohol dehydrogenase-like C-terminal" evidence="7">
    <location>
        <begin position="187"/>
        <end position="398"/>
    </location>
</feature>
<comment type="caution">
    <text evidence="8">The sequence shown here is derived from an EMBL/GenBank/DDBJ whole genome shotgun (WGS) entry which is preliminary data.</text>
</comment>
<name>A0A916VW23_9HYPH</name>
<dbReference type="CDD" id="cd08191">
    <property type="entry name" value="Fe-ADH-like"/>
    <property type="match status" value="1"/>
</dbReference>
<dbReference type="Pfam" id="PF25137">
    <property type="entry name" value="ADH_Fe_C"/>
    <property type="match status" value="1"/>
</dbReference>
<keyword evidence="4" id="KW-0520">NAD</keyword>
<reference evidence="8 9" key="1">
    <citation type="journal article" date="2014" name="Int. J. Syst. Evol. Microbiol.">
        <title>Complete genome sequence of Corynebacterium casei LMG S-19264T (=DSM 44701T), isolated from a smear-ripened cheese.</title>
        <authorList>
            <consortium name="US DOE Joint Genome Institute (JGI-PGF)"/>
            <person name="Walter F."/>
            <person name="Albersmeier A."/>
            <person name="Kalinowski J."/>
            <person name="Ruckert C."/>
        </authorList>
    </citation>
    <scope>NUCLEOTIDE SEQUENCE [LARGE SCALE GENOMIC DNA]</scope>
    <source>
        <strain evidence="8 9">CGMCC 1.15896</strain>
    </source>
</reference>
<evidence type="ECO:0000256" key="3">
    <source>
        <dbReference type="ARBA" id="ARBA00023002"/>
    </source>
</evidence>
<dbReference type="Pfam" id="PF00465">
    <property type="entry name" value="Fe-ADH"/>
    <property type="match status" value="1"/>
</dbReference>
<evidence type="ECO:0000313" key="9">
    <source>
        <dbReference type="Proteomes" id="UP000596977"/>
    </source>
</evidence>
<dbReference type="OrthoDB" id="9815791at2"/>